<keyword evidence="2" id="KW-1185">Reference proteome</keyword>
<reference evidence="1 2" key="1">
    <citation type="submission" date="2021-06" db="EMBL/GenBank/DDBJ databases">
        <title>Caerostris darwini draft genome.</title>
        <authorList>
            <person name="Kono N."/>
            <person name="Arakawa K."/>
        </authorList>
    </citation>
    <scope>NUCLEOTIDE SEQUENCE [LARGE SCALE GENOMIC DNA]</scope>
</reference>
<organism evidence="1 2">
    <name type="scientific">Caerostris darwini</name>
    <dbReference type="NCBI Taxonomy" id="1538125"/>
    <lineage>
        <taxon>Eukaryota</taxon>
        <taxon>Metazoa</taxon>
        <taxon>Ecdysozoa</taxon>
        <taxon>Arthropoda</taxon>
        <taxon>Chelicerata</taxon>
        <taxon>Arachnida</taxon>
        <taxon>Araneae</taxon>
        <taxon>Araneomorphae</taxon>
        <taxon>Entelegynae</taxon>
        <taxon>Araneoidea</taxon>
        <taxon>Araneidae</taxon>
        <taxon>Caerostris</taxon>
    </lineage>
</organism>
<proteinExistence type="predicted"/>
<protein>
    <submittedName>
        <fullName evidence="1">Uncharacterized protein</fullName>
    </submittedName>
</protein>
<accession>A0AAV4S0I1</accession>
<comment type="caution">
    <text evidence="1">The sequence shown here is derived from an EMBL/GenBank/DDBJ whole genome shotgun (WGS) entry which is preliminary data.</text>
</comment>
<name>A0AAV4S0I1_9ARAC</name>
<evidence type="ECO:0000313" key="1">
    <source>
        <dbReference type="EMBL" id="GIY27480.1"/>
    </source>
</evidence>
<dbReference type="EMBL" id="BPLQ01007063">
    <property type="protein sequence ID" value="GIY27480.1"/>
    <property type="molecule type" value="Genomic_DNA"/>
</dbReference>
<gene>
    <name evidence="1" type="ORF">CDAR_33631</name>
</gene>
<sequence>MLEIPASISTLSIHYSNIFHNPEAHSMFSLGMKPARKSFTFLITSEVSSSILSASLGSSTENIHCSNTSVVMVNGLWTSNYSSLAETWSNYRRQFRPALIHTSAN</sequence>
<dbReference type="AlphaFoldDB" id="A0AAV4S0I1"/>
<evidence type="ECO:0000313" key="2">
    <source>
        <dbReference type="Proteomes" id="UP001054837"/>
    </source>
</evidence>
<dbReference type="Proteomes" id="UP001054837">
    <property type="component" value="Unassembled WGS sequence"/>
</dbReference>